<evidence type="ECO:0000256" key="9">
    <source>
        <dbReference type="HAMAP-Rule" id="MF_00422"/>
    </source>
</evidence>
<dbReference type="GO" id="GO:0005886">
    <property type="term" value="C:plasma membrane"/>
    <property type="evidence" value="ECO:0007669"/>
    <property type="project" value="UniProtKB-SubCell"/>
</dbReference>
<keyword evidence="7 9" id="KW-0811">Translocation</keyword>
<comment type="subunit">
    <text evidence="9">Component of the Sec protein translocase complex. Heterotrimer consisting of SecY, SecE and SecG subunits. The heterotrimers can form oligomers, although 1 heterotrimer is thought to be able to translocate proteins. Interacts with the ribosome. Interacts with SecDF, and other proteins may be involved. Interacts with SecA.</text>
</comment>
<comment type="subcellular location">
    <subcellularLocation>
        <location evidence="9">Cell membrane</location>
        <topology evidence="9">Single-pass membrane protein</topology>
    </subcellularLocation>
    <subcellularLocation>
        <location evidence="1">Membrane</location>
    </subcellularLocation>
</comment>
<evidence type="ECO:0000256" key="8">
    <source>
        <dbReference type="ARBA" id="ARBA00023136"/>
    </source>
</evidence>
<dbReference type="GO" id="GO:0065002">
    <property type="term" value="P:intracellular protein transmembrane transport"/>
    <property type="evidence" value="ECO:0007669"/>
    <property type="project" value="UniProtKB-UniRule"/>
</dbReference>
<evidence type="ECO:0000256" key="6">
    <source>
        <dbReference type="ARBA" id="ARBA00022989"/>
    </source>
</evidence>
<sequence length="58" mass="6630">MNPVTFLKNVSKEMKKVSWPTGKELYRYTIVTVLTVVFAAIFFGLVDLGISEILNLFF</sequence>
<evidence type="ECO:0000256" key="2">
    <source>
        <dbReference type="ARBA" id="ARBA00022448"/>
    </source>
</evidence>
<evidence type="ECO:0000313" key="11">
    <source>
        <dbReference type="Proteomes" id="UP000198666"/>
    </source>
</evidence>
<evidence type="ECO:0000313" key="10">
    <source>
        <dbReference type="EMBL" id="SDD59337.1"/>
    </source>
</evidence>
<dbReference type="GeneID" id="34222824"/>
<dbReference type="Proteomes" id="UP000198666">
    <property type="component" value="Unassembled WGS sequence"/>
</dbReference>
<dbReference type="GO" id="GO:0008320">
    <property type="term" value="F:protein transmembrane transporter activity"/>
    <property type="evidence" value="ECO:0007669"/>
    <property type="project" value="UniProtKB-UniRule"/>
</dbReference>
<dbReference type="GO" id="GO:0009306">
    <property type="term" value="P:protein secretion"/>
    <property type="evidence" value="ECO:0007669"/>
    <property type="project" value="UniProtKB-UniRule"/>
</dbReference>
<dbReference type="GO" id="GO:0043952">
    <property type="term" value="P:protein transport by the Sec complex"/>
    <property type="evidence" value="ECO:0007669"/>
    <property type="project" value="UniProtKB-UniRule"/>
</dbReference>
<evidence type="ECO:0000256" key="7">
    <source>
        <dbReference type="ARBA" id="ARBA00023010"/>
    </source>
</evidence>
<feature type="transmembrane region" description="Helical" evidence="9">
    <location>
        <begin position="25"/>
        <end position="46"/>
    </location>
</feature>
<dbReference type="PROSITE" id="PS01067">
    <property type="entry name" value="SECE_SEC61G"/>
    <property type="match status" value="1"/>
</dbReference>
<dbReference type="Pfam" id="PF00584">
    <property type="entry name" value="SecE"/>
    <property type="match status" value="1"/>
</dbReference>
<dbReference type="Gene3D" id="1.20.5.1030">
    <property type="entry name" value="Preprotein translocase secy subunit"/>
    <property type="match status" value="1"/>
</dbReference>
<dbReference type="InterPro" id="IPR005807">
    <property type="entry name" value="SecE_bac"/>
</dbReference>
<dbReference type="PANTHER" id="PTHR33910">
    <property type="entry name" value="PROTEIN TRANSLOCASE SUBUNIT SECE"/>
    <property type="match status" value="1"/>
</dbReference>
<keyword evidence="3 9" id="KW-1003">Cell membrane</keyword>
<dbReference type="STRING" id="361279.SAMN05421663_11478"/>
<organism evidence="10 11">
    <name type="scientific">Terribacillus halophilus</name>
    <dbReference type="NCBI Taxonomy" id="361279"/>
    <lineage>
        <taxon>Bacteria</taxon>
        <taxon>Bacillati</taxon>
        <taxon>Bacillota</taxon>
        <taxon>Bacilli</taxon>
        <taxon>Bacillales</taxon>
        <taxon>Bacillaceae</taxon>
        <taxon>Terribacillus</taxon>
    </lineage>
</organism>
<evidence type="ECO:0000256" key="4">
    <source>
        <dbReference type="ARBA" id="ARBA00022692"/>
    </source>
</evidence>
<dbReference type="RefSeq" id="WP_038565135.1">
    <property type="nucleotide sequence ID" value="NZ_FMZB01000014.1"/>
</dbReference>
<reference evidence="11" key="1">
    <citation type="submission" date="2016-10" db="EMBL/GenBank/DDBJ databases">
        <authorList>
            <person name="Varghese N."/>
            <person name="Submissions S."/>
        </authorList>
    </citation>
    <scope>NUCLEOTIDE SEQUENCE [LARGE SCALE GENOMIC DNA]</scope>
    <source>
        <strain evidence="11">DSM 21620</strain>
    </source>
</reference>
<dbReference type="HAMAP" id="MF_00422">
    <property type="entry name" value="SecE"/>
    <property type="match status" value="1"/>
</dbReference>
<keyword evidence="11" id="KW-1185">Reference proteome</keyword>
<comment type="function">
    <text evidence="9">Essential subunit of the Sec protein translocation channel SecYEG. Clamps together the 2 halves of SecY. May contact the channel plug during translocation.</text>
</comment>
<protein>
    <recommendedName>
        <fullName evidence="9">Protein translocase subunit SecE</fullName>
    </recommendedName>
</protein>
<keyword evidence="6 9" id="KW-1133">Transmembrane helix</keyword>
<proteinExistence type="inferred from homology"/>
<dbReference type="NCBIfam" id="TIGR00964">
    <property type="entry name" value="secE_bact"/>
    <property type="match status" value="1"/>
</dbReference>
<name>A0A1G6W265_9BACI</name>
<dbReference type="InterPro" id="IPR038379">
    <property type="entry name" value="SecE_sf"/>
</dbReference>
<dbReference type="InterPro" id="IPR001901">
    <property type="entry name" value="Translocase_SecE/Sec61-g"/>
</dbReference>
<evidence type="ECO:0000256" key="1">
    <source>
        <dbReference type="ARBA" id="ARBA00004370"/>
    </source>
</evidence>
<accession>A0A1G6W265</accession>
<keyword evidence="4 9" id="KW-0812">Transmembrane</keyword>
<keyword evidence="2 9" id="KW-0813">Transport</keyword>
<keyword evidence="8 9" id="KW-0472">Membrane</keyword>
<dbReference type="PANTHER" id="PTHR33910:SF1">
    <property type="entry name" value="PROTEIN TRANSLOCASE SUBUNIT SECE"/>
    <property type="match status" value="1"/>
</dbReference>
<comment type="similarity">
    <text evidence="9">Belongs to the SecE/SEC61-gamma family.</text>
</comment>
<evidence type="ECO:0000256" key="5">
    <source>
        <dbReference type="ARBA" id="ARBA00022927"/>
    </source>
</evidence>
<dbReference type="AlphaFoldDB" id="A0A1G6W265"/>
<evidence type="ECO:0000256" key="3">
    <source>
        <dbReference type="ARBA" id="ARBA00022475"/>
    </source>
</evidence>
<dbReference type="GO" id="GO:0006605">
    <property type="term" value="P:protein targeting"/>
    <property type="evidence" value="ECO:0007669"/>
    <property type="project" value="UniProtKB-UniRule"/>
</dbReference>
<keyword evidence="5 9" id="KW-0653">Protein transport</keyword>
<dbReference type="EMBL" id="FMZB01000014">
    <property type="protein sequence ID" value="SDD59337.1"/>
    <property type="molecule type" value="Genomic_DNA"/>
</dbReference>
<gene>
    <name evidence="9" type="primary">secE</name>
    <name evidence="10" type="ORF">SAMN05421663_11478</name>
</gene>